<comment type="function">
    <text evidence="8">The phosphoenolpyruvate-dependent sugar phosphotransferase system (PTS), a major carbohydrate active -transport system, catalyzes the phosphorylation of incoming sugar substrates concomitant with their translocation across the cell membrane.</text>
</comment>
<feature type="transmembrane region" description="Helical" evidence="10">
    <location>
        <begin position="335"/>
        <end position="365"/>
    </location>
</feature>
<feature type="transmembrane region" description="Helical" evidence="10">
    <location>
        <begin position="385"/>
        <end position="414"/>
    </location>
</feature>
<feature type="region of interest" description="Disordered" evidence="9">
    <location>
        <begin position="431"/>
        <end position="453"/>
    </location>
</feature>
<feature type="transmembrane region" description="Helical" evidence="10">
    <location>
        <begin position="139"/>
        <end position="167"/>
    </location>
</feature>
<dbReference type="NCBIfam" id="TIGR00410">
    <property type="entry name" value="lacE"/>
    <property type="match status" value="1"/>
</dbReference>
<evidence type="ECO:0000259" key="11">
    <source>
        <dbReference type="PROSITE" id="PS51105"/>
    </source>
</evidence>
<dbReference type="EMBL" id="JBHTOK010000073">
    <property type="protein sequence ID" value="MFD1441700.1"/>
    <property type="molecule type" value="Genomic_DNA"/>
</dbReference>
<reference evidence="13" key="1">
    <citation type="journal article" date="2019" name="Int. J. Syst. Evol. Microbiol.">
        <title>The Global Catalogue of Microorganisms (GCM) 10K type strain sequencing project: providing services to taxonomists for standard genome sequencing and annotation.</title>
        <authorList>
            <consortium name="The Broad Institute Genomics Platform"/>
            <consortium name="The Broad Institute Genome Sequencing Center for Infectious Disease"/>
            <person name="Wu L."/>
            <person name="Ma J."/>
        </authorList>
    </citation>
    <scope>NUCLEOTIDE SEQUENCE [LARGE SCALE GENOMIC DNA]</scope>
    <source>
        <strain evidence="13">CCM 8912</strain>
    </source>
</reference>
<evidence type="ECO:0000256" key="10">
    <source>
        <dbReference type="SAM" id="Phobius"/>
    </source>
</evidence>
<feature type="domain" description="PTS EIIC type-3" evidence="11">
    <location>
        <begin position="9"/>
        <end position="416"/>
    </location>
</feature>
<evidence type="ECO:0000256" key="2">
    <source>
        <dbReference type="ARBA" id="ARBA00022448"/>
    </source>
</evidence>
<keyword evidence="6 10" id="KW-1133">Transmembrane helix</keyword>
<keyword evidence="2 8" id="KW-0813">Transport</keyword>
<organism evidence="12 13">
    <name type="scientific">Lacticaseibacillus hegangensis</name>
    <dbReference type="NCBI Taxonomy" id="2486010"/>
    <lineage>
        <taxon>Bacteria</taxon>
        <taxon>Bacillati</taxon>
        <taxon>Bacillota</taxon>
        <taxon>Bacilli</taxon>
        <taxon>Lactobacillales</taxon>
        <taxon>Lactobacillaceae</taxon>
        <taxon>Lacticaseibacillus</taxon>
    </lineage>
</organism>
<dbReference type="PANTHER" id="PTHR33989">
    <property type="match status" value="1"/>
</dbReference>
<evidence type="ECO:0000256" key="5">
    <source>
        <dbReference type="ARBA" id="ARBA00022692"/>
    </source>
</evidence>
<accession>A0ABW4CYK2</accession>
<dbReference type="Proteomes" id="UP001597212">
    <property type="component" value="Unassembled WGS sequence"/>
</dbReference>
<evidence type="ECO:0000256" key="1">
    <source>
        <dbReference type="ARBA" id="ARBA00004651"/>
    </source>
</evidence>
<keyword evidence="4 8" id="KW-0762">Sugar transport</keyword>
<evidence type="ECO:0000256" key="8">
    <source>
        <dbReference type="PIRNR" id="PIRNR006351"/>
    </source>
</evidence>
<feature type="transmembrane region" description="Helical" evidence="10">
    <location>
        <begin position="258"/>
        <end position="275"/>
    </location>
</feature>
<feature type="transmembrane region" description="Helical" evidence="10">
    <location>
        <begin position="72"/>
        <end position="90"/>
    </location>
</feature>
<dbReference type="InterPro" id="IPR004501">
    <property type="entry name" value="PTS_EIIC_3"/>
</dbReference>
<dbReference type="PIRSF" id="PIRSF006351">
    <property type="entry name" value="PTS_EIIC-Cellobiose"/>
    <property type="match status" value="1"/>
</dbReference>
<keyword evidence="13" id="KW-1185">Reference proteome</keyword>
<evidence type="ECO:0000256" key="7">
    <source>
        <dbReference type="ARBA" id="ARBA00023136"/>
    </source>
</evidence>
<proteinExistence type="predicted"/>
<sequence>MFDKLSDFLQKHIMPIANKLSANKELTAVRDGMVVAVPATIFGAIALILTNIPYLDKVAPGVQNWLSNFFSQANPITIGMIALLVLIGMANSYAGQLKENKIYGVIVAITSFLAITIFSNTGDSMVKGKVVHNVVTENVIPTSVFSSSGVFTVIIVTLISIRLYHFFTLKHWTIRMPDAVPPNVSQSFASLLPMTLTLLFFIIVRNLFLLTPFQSFQNFIYQIFTTPLLKVGDSVWAVLFFILVQQVLWFFGIHGTNVVMSVWSPILLTMMTANLDAYNAGKALPYIVSQTFWQVYSEPFILCIPVLLLFCKSVQAKAMGKMSIIPAMFCINEPFLFGLPVILNPILFIPWIFAYILQFLLMYGLAVIHWIPIPVVPVPWTTPPIISGLLATNFNIMGAVAQILSFLLGLALWYPFMKILDKSMLAKEKKDAEDKEAAEASEDADTAAPAGQD</sequence>
<dbReference type="InterPro" id="IPR051088">
    <property type="entry name" value="PTS_Sugar-EIIC/EIIB"/>
</dbReference>
<keyword evidence="3 8" id="KW-1003">Cell membrane</keyword>
<name>A0ABW4CYK2_9LACO</name>
<feature type="transmembrane region" description="Helical" evidence="10">
    <location>
        <begin position="33"/>
        <end position="52"/>
    </location>
</feature>
<feature type="transmembrane region" description="Helical" evidence="10">
    <location>
        <begin position="295"/>
        <end position="314"/>
    </location>
</feature>
<gene>
    <name evidence="12" type="ORF">ACFQ5K_09970</name>
</gene>
<keyword evidence="5 10" id="KW-0812">Transmembrane</keyword>
<evidence type="ECO:0000256" key="3">
    <source>
        <dbReference type="ARBA" id="ARBA00022475"/>
    </source>
</evidence>
<keyword evidence="7 8" id="KW-0472">Membrane</keyword>
<comment type="caution">
    <text evidence="12">The sequence shown here is derived from an EMBL/GenBank/DDBJ whole genome shotgun (WGS) entry which is preliminary data.</text>
</comment>
<dbReference type="InterPro" id="IPR003352">
    <property type="entry name" value="PTS_EIIC"/>
</dbReference>
<comment type="subcellular location">
    <subcellularLocation>
        <location evidence="1">Cell membrane</location>
        <topology evidence="1">Multi-pass membrane protein</topology>
    </subcellularLocation>
</comment>
<feature type="transmembrane region" description="Helical" evidence="10">
    <location>
        <begin position="188"/>
        <end position="208"/>
    </location>
</feature>
<evidence type="ECO:0000256" key="4">
    <source>
        <dbReference type="ARBA" id="ARBA00022597"/>
    </source>
</evidence>
<dbReference type="PROSITE" id="PS51105">
    <property type="entry name" value="PTS_EIIC_TYPE_3"/>
    <property type="match status" value="1"/>
</dbReference>
<dbReference type="PANTHER" id="PTHR33989:SF4">
    <property type="entry name" value="PTS SYSTEM N,N'-DIACETYLCHITOBIOSE-SPECIFIC EIIC COMPONENT"/>
    <property type="match status" value="1"/>
</dbReference>
<evidence type="ECO:0000256" key="6">
    <source>
        <dbReference type="ARBA" id="ARBA00022989"/>
    </source>
</evidence>
<feature type="transmembrane region" description="Helical" evidence="10">
    <location>
        <begin position="102"/>
        <end position="119"/>
    </location>
</feature>
<evidence type="ECO:0000256" key="9">
    <source>
        <dbReference type="SAM" id="MobiDB-lite"/>
    </source>
</evidence>
<evidence type="ECO:0000313" key="12">
    <source>
        <dbReference type="EMBL" id="MFD1441700.1"/>
    </source>
</evidence>
<dbReference type="InterPro" id="IPR004796">
    <property type="entry name" value="PTS_IIC_cello"/>
</dbReference>
<dbReference type="RefSeq" id="WP_125756156.1">
    <property type="nucleotide sequence ID" value="NZ_JBHTOK010000073.1"/>
</dbReference>
<dbReference type="Pfam" id="PF02378">
    <property type="entry name" value="PTS_EIIC"/>
    <property type="match status" value="1"/>
</dbReference>
<evidence type="ECO:0000313" key="13">
    <source>
        <dbReference type="Proteomes" id="UP001597212"/>
    </source>
</evidence>
<protein>
    <recommendedName>
        <fullName evidence="8">Permease IIC component</fullName>
    </recommendedName>
</protein>